<keyword evidence="3" id="KW-1185">Reference proteome</keyword>
<sequence length="320" mass="36377">MLVNADCSSLPDDLASQYPSYQQGQITRQDGRVVSWARVGPENGQPIIYAHGNPGSRFELLFFHDQAVAQHRAIYVVERAGFGCSTFSDEYSLVHYAQDTDFVMDKLKVKRPLDLVGWSSGGPPSFAYSAYFPENVQRVIVASSYTNFGELPDAVAIMKAHHRKGPVLSEKAPRLFHGLVWLVGWTSQHLPNMYYKVTEKEVSDSDRVILEKNGMKALFMLNQEEAFAQGSAGAELDLEVQWRPWPFALSQVKTPVLLMYGREDKLVPMQFMQHLDQRLPHSRLQLEDKEGHLFPLKASYQQKMLEWFTQGTDMALFVTK</sequence>
<dbReference type="InterPro" id="IPR000073">
    <property type="entry name" value="AB_hydrolase_1"/>
</dbReference>
<dbReference type="SUPFAM" id="SSF53474">
    <property type="entry name" value="alpha/beta-Hydrolases"/>
    <property type="match status" value="1"/>
</dbReference>
<dbReference type="Proteomes" id="UP001501565">
    <property type="component" value="Unassembled WGS sequence"/>
</dbReference>
<dbReference type="Pfam" id="PF00561">
    <property type="entry name" value="Abhydrolase_1"/>
    <property type="match status" value="1"/>
</dbReference>
<dbReference type="PANTHER" id="PTHR43798">
    <property type="entry name" value="MONOACYLGLYCEROL LIPASE"/>
    <property type="match status" value="1"/>
</dbReference>
<proteinExistence type="predicted"/>
<name>A0ABP7MMG5_9GAMM</name>
<evidence type="ECO:0000259" key="1">
    <source>
        <dbReference type="Pfam" id="PF00561"/>
    </source>
</evidence>
<evidence type="ECO:0000313" key="2">
    <source>
        <dbReference type="EMBL" id="GAA3926237.1"/>
    </source>
</evidence>
<dbReference type="EMBL" id="BAABBN010000007">
    <property type="protein sequence ID" value="GAA3926237.1"/>
    <property type="molecule type" value="Genomic_DNA"/>
</dbReference>
<gene>
    <name evidence="2" type="ORF">GCM10022277_22880</name>
</gene>
<organism evidence="2 3">
    <name type="scientific">Litoribacillus peritrichatus</name>
    <dbReference type="NCBI Taxonomy" id="718191"/>
    <lineage>
        <taxon>Bacteria</taxon>
        <taxon>Pseudomonadati</taxon>
        <taxon>Pseudomonadota</taxon>
        <taxon>Gammaproteobacteria</taxon>
        <taxon>Oceanospirillales</taxon>
        <taxon>Oceanospirillaceae</taxon>
        <taxon>Litoribacillus</taxon>
    </lineage>
</organism>
<reference evidence="3" key="1">
    <citation type="journal article" date="2019" name="Int. J. Syst. Evol. Microbiol.">
        <title>The Global Catalogue of Microorganisms (GCM) 10K type strain sequencing project: providing services to taxonomists for standard genome sequencing and annotation.</title>
        <authorList>
            <consortium name="The Broad Institute Genomics Platform"/>
            <consortium name="The Broad Institute Genome Sequencing Center for Infectious Disease"/>
            <person name="Wu L."/>
            <person name="Ma J."/>
        </authorList>
    </citation>
    <scope>NUCLEOTIDE SEQUENCE [LARGE SCALE GENOMIC DNA]</scope>
    <source>
        <strain evidence="3">JCM 17551</strain>
    </source>
</reference>
<dbReference type="InterPro" id="IPR029058">
    <property type="entry name" value="AB_hydrolase_fold"/>
</dbReference>
<dbReference type="PANTHER" id="PTHR43798:SF33">
    <property type="entry name" value="HYDROLASE, PUTATIVE (AFU_ORTHOLOGUE AFUA_2G14860)-RELATED"/>
    <property type="match status" value="1"/>
</dbReference>
<accession>A0ABP7MMG5</accession>
<dbReference type="Gene3D" id="3.40.50.1820">
    <property type="entry name" value="alpha/beta hydrolase"/>
    <property type="match status" value="1"/>
</dbReference>
<feature type="domain" description="AB hydrolase-1" evidence="1">
    <location>
        <begin position="46"/>
        <end position="154"/>
    </location>
</feature>
<comment type="caution">
    <text evidence="2">The sequence shown here is derived from an EMBL/GenBank/DDBJ whole genome shotgun (WGS) entry which is preliminary data.</text>
</comment>
<evidence type="ECO:0000313" key="3">
    <source>
        <dbReference type="Proteomes" id="UP001501565"/>
    </source>
</evidence>
<dbReference type="InterPro" id="IPR050266">
    <property type="entry name" value="AB_hydrolase_sf"/>
</dbReference>
<protein>
    <recommendedName>
        <fullName evidence="1">AB hydrolase-1 domain-containing protein</fullName>
    </recommendedName>
</protein>